<keyword evidence="2" id="KW-1185">Reference proteome</keyword>
<name>A0A4P7W461_9BACT</name>
<dbReference type="RefSeq" id="WP_136415836.1">
    <property type="nucleotide sequence ID" value="NZ_CP039396.1"/>
</dbReference>
<organism evidence="1 2">
    <name type="scientific">Duncaniella dubosii</name>
    <dbReference type="NCBI Taxonomy" id="2518971"/>
    <lineage>
        <taxon>Bacteria</taxon>
        <taxon>Pseudomonadati</taxon>
        <taxon>Bacteroidota</taxon>
        <taxon>Bacteroidia</taxon>
        <taxon>Bacteroidales</taxon>
        <taxon>Muribaculaceae</taxon>
        <taxon>Duncaniella</taxon>
    </lineage>
</organism>
<evidence type="ECO:0000313" key="1">
    <source>
        <dbReference type="EMBL" id="QCD42672.1"/>
    </source>
</evidence>
<reference evidence="2" key="1">
    <citation type="submission" date="2019-02" db="EMBL/GenBank/DDBJ databases">
        <title>Isolation and identification of novel species under the genus Muribaculum.</title>
        <authorList>
            <person name="Miyake S."/>
            <person name="Ding Y."/>
            <person name="Low A."/>
            <person name="Soh M."/>
            <person name="Seedorf H."/>
        </authorList>
    </citation>
    <scope>NUCLEOTIDE SEQUENCE [LARGE SCALE GENOMIC DNA]</scope>
    <source>
        <strain evidence="2">H5</strain>
    </source>
</reference>
<dbReference type="Proteomes" id="UP000297149">
    <property type="component" value="Chromosome"/>
</dbReference>
<sequence>MMNKDLTGLLNLAYEIEGLLMLHISRGEEAAPEMGQLLTAKAEKLLAGLKADSCADDTHTESQEDEIATTFTVAGASCGEAPAVEAEKDVTVVEQPAPTTAPVTVSEAMAGGSESEKVAEAAVDTTEADDEAVAENAIAEETADADVVPTVNDTLAAETQLTLDEKLARERAADISKAFTLNDRFRFRRELFRNSDDEFRETLEAIGSMADMDEAEDYFFNDLCWDSSDPVVKEFMAIVAKHF</sequence>
<protein>
    <submittedName>
        <fullName evidence="1">Uncharacterized protein</fullName>
    </submittedName>
</protein>
<dbReference type="EMBL" id="CP039396">
    <property type="protein sequence ID" value="QCD42672.1"/>
    <property type="molecule type" value="Genomic_DNA"/>
</dbReference>
<evidence type="ECO:0000313" key="2">
    <source>
        <dbReference type="Proteomes" id="UP000297149"/>
    </source>
</evidence>
<proteinExistence type="predicted"/>
<gene>
    <name evidence="1" type="ORF">E7747_10515</name>
</gene>
<accession>A0A4P7W461</accession>
<dbReference type="KEGG" id="ddb:E7747_10515"/>
<dbReference type="AlphaFoldDB" id="A0A4P7W461"/>